<dbReference type="EMBL" id="BMWW01000014">
    <property type="protein sequence ID" value="GGZ09982.1"/>
    <property type="molecule type" value="Genomic_DNA"/>
</dbReference>
<evidence type="ECO:0000313" key="4">
    <source>
        <dbReference type="Proteomes" id="UP000294359"/>
    </source>
</evidence>
<evidence type="ECO:0000313" key="2">
    <source>
        <dbReference type="EMBL" id="GGZ09982.1"/>
    </source>
</evidence>
<sequence length="155" mass="16707">MNQACRAAPVIAAMLLGGCSTPPPVDNATLVRQVTATERAFAATMARRDFAAFQAFLAEEAIFDGGREPLRGKAAVAAAWQGYFKGEQAPFSWDPDRVVVLDSGTLAQSGGPVLDPQGKLTARFNSIWRQEAPGVWRIVFDKGEPVCDCIVQPRK</sequence>
<dbReference type="InterPro" id="IPR027843">
    <property type="entry name" value="DUF4440"/>
</dbReference>
<reference evidence="2" key="3">
    <citation type="submission" date="2022-12" db="EMBL/GenBank/DDBJ databases">
        <authorList>
            <person name="Sun Q."/>
            <person name="Kim S."/>
        </authorList>
    </citation>
    <scope>NUCLEOTIDE SEQUENCE</scope>
    <source>
        <strain evidence="2">KCTC 12344</strain>
    </source>
</reference>
<dbReference type="PROSITE" id="PS51257">
    <property type="entry name" value="PROKAR_LIPOPROTEIN"/>
    <property type="match status" value="1"/>
</dbReference>
<organism evidence="2 5">
    <name type="scientific">Pseudoduganella plicata</name>
    <dbReference type="NCBI Taxonomy" id="321984"/>
    <lineage>
        <taxon>Bacteria</taxon>
        <taxon>Pseudomonadati</taxon>
        <taxon>Pseudomonadota</taxon>
        <taxon>Betaproteobacteria</taxon>
        <taxon>Burkholderiales</taxon>
        <taxon>Oxalobacteraceae</taxon>
        <taxon>Telluria group</taxon>
        <taxon>Pseudoduganella</taxon>
    </lineage>
</organism>
<gene>
    <name evidence="3" type="ORF">E1742_01940</name>
    <name evidence="2" type="ORF">GCM10007388_49330</name>
</gene>
<dbReference type="EMBL" id="CP038026">
    <property type="protein sequence ID" value="QBQ35069.1"/>
    <property type="molecule type" value="Genomic_DNA"/>
</dbReference>
<accession>A0A4P7BCT6</accession>
<evidence type="ECO:0000259" key="1">
    <source>
        <dbReference type="Pfam" id="PF14534"/>
    </source>
</evidence>
<dbReference type="SUPFAM" id="SSF54427">
    <property type="entry name" value="NTF2-like"/>
    <property type="match status" value="1"/>
</dbReference>
<reference evidence="3 4" key="2">
    <citation type="submission" date="2019-03" db="EMBL/GenBank/DDBJ databases">
        <title>Draft Genome Sequences of Six Type Strains of the Genus Massilia.</title>
        <authorList>
            <person name="Miess H."/>
            <person name="Frediansyhah A."/>
            <person name="Gross H."/>
        </authorList>
    </citation>
    <scope>NUCLEOTIDE SEQUENCE [LARGE SCALE GENOMIC DNA]</scope>
    <source>
        <strain evidence="3 4">DSM 17505</strain>
    </source>
</reference>
<dbReference type="OrthoDB" id="6385935at2"/>
<dbReference type="Proteomes" id="UP000294359">
    <property type="component" value="Chromosome"/>
</dbReference>
<name>A0A4P7BCT6_9BURK</name>
<dbReference type="Gene3D" id="3.10.450.50">
    <property type="match status" value="1"/>
</dbReference>
<proteinExistence type="predicted"/>
<evidence type="ECO:0000313" key="5">
    <source>
        <dbReference type="Proteomes" id="UP000619512"/>
    </source>
</evidence>
<dbReference type="AlphaFoldDB" id="A0A4P7BCT6"/>
<dbReference type="Proteomes" id="UP000619512">
    <property type="component" value="Unassembled WGS sequence"/>
</dbReference>
<dbReference type="InterPro" id="IPR032710">
    <property type="entry name" value="NTF2-like_dom_sf"/>
</dbReference>
<protein>
    <submittedName>
        <fullName evidence="3">Nuclear transport factor 2 family protein</fullName>
    </submittedName>
</protein>
<reference evidence="2" key="1">
    <citation type="journal article" date="2014" name="Int. J. Syst. Evol. Microbiol.">
        <title>Complete genome sequence of Corynebacterium casei LMG S-19264T (=DSM 44701T), isolated from a smear-ripened cheese.</title>
        <authorList>
            <consortium name="US DOE Joint Genome Institute (JGI-PGF)"/>
            <person name="Walter F."/>
            <person name="Albersmeier A."/>
            <person name="Kalinowski J."/>
            <person name="Ruckert C."/>
        </authorList>
    </citation>
    <scope>NUCLEOTIDE SEQUENCE</scope>
    <source>
        <strain evidence="2">KCTC 12344</strain>
    </source>
</reference>
<evidence type="ECO:0000313" key="3">
    <source>
        <dbReference type="EMBL" id="QBQ35069.1"/>
    </source>
</evidence>
<dbReference type="RefSeq" id="WP_134383232.1">
    <property type="nucleotide sequence ID" value="NZ_BMWW01000014.1"/>
</dbReference>
<keyword evidence="4" id="KW-1185">Reference proteome</keyword>
<dbReference type="Pfam" id="PF14534">
    <property type="entry name" value="DUF4440"/>
    <property type="match status" value="1"/>
</dbReference>
<feature type="domain" description="DUF4440" evidence="1">
    <location>
        <begin position="34"/>
        <end position="138"/>
    </location>
</feature>